<evidence type="ECO:0000256" key="2">
    <source>
        <dbReference type="ARBA" id="ARBA00023002"/>
    </source>
</evidence>
<dbReference type="InterPro" id="IPR036291">
    <property type="entry name" value="NAD(P)-bd_dom_sf"/>
</dbReference>
<dbReference type="PRINTS" id="PR00080">
    <property type="entry name" value="SDRFAMILY"/>
</dbReference>
<protein>
    <submittedName>
        <fullName evidence="4">SDR family oxidoreductase</fullName>
    </submittedName>
</protein>
<sequence length="270" mass="27470">MSERASSTTTPTGVYSEFAGSVAVVTGAASGIGAALAVQLAEHGANIVIPVFAGDPHDPAAVVAAVEQAGGSAVTVTADVRSTEDVDAVFRTAIDRWGRVDHVVAGAGVLRRQPLDTMTDAAWDDLLQVDLHGVMRTLRAGARHLGPGGSMVAVSSIAGGVYGWVAHSHYAAAKAAVIGLVRSAAAELAPRGIRVNTIIPGLIETPQSADAVNSLGPDGLAAAGERIPWGRVGQADEAAAAIRFLLSREARYVTGQELVVDGGLTILMAD</sequence>
<accession>A0A850DPR1</accession>
<dbReference type="Pfam" id="PF13561">
    <property type="entry name" value="adh_short_C2"/>
    <property type="match status" value="1"/>
</dbReference>
<dbReference type="Gene3D" id="3.40.50.720">
    <property type="entry name" value="NAD(P)-binding Rossmann-like Domain"/>
    <property type="match status" value="1"/>
</dbReference>
<dbReference type="SUPFAM" id="SSF51735">
    <property type="entry name" value="NAD(P)-binding Rossmann-fold domains"/>
    <property type="match status" value="1"/>
</dbReference>
<evidence type="ECO:0000259" key="3">
    <source>
        <dbReference type="SMART" id="SM00822"/>
    </source>
</evidence>
<reference evidence="4 5" key="1">
    <citation type="submission" date="2020-05" db="EMBL/GenBank/DDBJ databases">
        <title>Genome Sequencing of Type Strains.</title>
        <authorList>
            <person name="Lemaire J.F."/>
            <person name="Inderbitzin P."/>
            <person name="Gregorio O.A."/>
            <person name="Collins S.B."/>
            <person name="Wespe N."/>
            <person name="Knight-Connoni V."/>
        </authorList>
    </citation>
    <scope>NUCLEOTIDE SEQUENCE [LARGE SCALE GENOMIC DNA]</scope>
    <source>
        <strain evidence="4 5">DSM 20512</strain>
    </source>
</reference>
<dbReference type="EMBL" id="JABMCG010000065">
    <property type="protein sequence ID" value="NUU26911.1"/>
    <property type="molecule type" value="Genomic_DNA"/>
</dbReference>
<dbReference type="GO" id="GO:0048038">
    <property type="term" value="F:quinone binding"/>
    <property type="evidence" value="ECO:0007669"/>
    <property type="project" value="TreeGrafter"/>
</dbReference>
<name>A0A850DPR1_9MICO</name>
<comment type="similarity">
    <text evidence="1">Belongs to the short-chain dehydrogenases/reductases (SDR) family.</text>
</comment>
<dbReference type="SMART" id="SM00822">
    <property type="entry name" value="PKS_KR"/>
    <property type="match status" value="1"/>
</dbReference>
<dbReference type="InterPro" id="IPR020904">
    <property type="entry name" value="Sc_DH/Rdtase_CS"/>
</dbReference>
<dbReference type="GO" id="GO:0006633">
    <property type="term" value="P:fatty acid biosynthetic process"/>
    <property type="evidence" value="ECO:0007669"/>
    <property type="project" value="TreeGrafter"/>
</dbReference>
<dbReference type="PANTHER" id="PTHR42760:SF133">
    <property type="entry name" value="3-OXOACYL-[ACYL-CARRIER-PROTEIN] REDUCTASE"/>
    <property type="match status" value="1"/>
</dbReference>
<evidence type="ECO:0000313" key="5">
    <source>
        <dbReference type="Proteomes" id="UP000539146"/>
    </source>
</evidence>
<evidence type="ECO:0000313" key="4">
    <source>
        <dbReference type="EMBL" id="NUU26911.1"/>
    </source>
</evidence>
<organism evidence="4 5">
    <name type="scientific">Curtobacterium citreum</name>
    <dbReference type="NCBI Taxonomy" id="2036"/>
    <lineage>
        <taxon>Bacteria</taxon>
        <taxon>Bacillati</taxon>
        <taxon>Actinomycetota</taxon>
        <taxon>Actinomycetes</taxon>
        <taxon>Micrococcales</taxon>
        <taxon>Microbacteriaceae</taxon>
        <taxon>Curtobacterium</taxon>
    </lineage>
</organism>
<dbReference type="PRINTS" id="PR00081">
    <property type="entry name" value="GDHRDH"/>
</dbReference>
<dbReference type="CDD" id="cd05233">
    <property type="entry name" value="SDR_c"/>
    <property type="match status" value="1"/>
</dbReference>
<dbReference type="PROSITE" id="PS00061">
    <property type="entry name" value="ADH_SHORT"/>
    <property type="match status" value="1"/>
</dbReference>
<comment type="caution">
    <text evidence="4">The sequence shown here is derived from an EMBL/GenBank/DDBJ whole genome shotgun (WGS) entry which is preliminary data.</text>
</comment>
<proteinExistence type="inferred from homology"/>
<dbReference type="GO" id="GO:0016616">
    <property type="term" value="F:oxidoreductase activity, acting on the CH-OH group of donors, NAD or NADP as acceptor"/>
    <property type="evidence" value="ECO:0007669"/>
    <property type="project" value="UniProtKB-ARBA"/>
</dbReference>
<dbReference type="PANTHER" id="PTHR42760">
    <property type="entry name" value="SHORT-CHAIN DEHYDROGENASES/REDUCTASES FAMILY MEMBER"/>
    <property type="match status" value="1"/>
</dbReference>
<dbReference type="RefSeq" id="WP_175325064.1">
    <property type="nucleotide sequence ID" value="NZ_BAAAWP010000001.1"/>
</dbReference>
<dbReference type="InterPro" id="IPR002347">
    <property type="entry name" value="SDR_fam"/>
</dbReference>
<evidence type="ECO:0000256" key="1">
    <source>
        <dbReference type="ARBA" id="ARBA00006484"/>
    </source>
</evidence>
<dbReference type="FunFam" id="3.40.50.720:FF:000084">
    <property type="entry name" value="Short-chain dehydrogenase reductase"/>
    <property type="match status" value="1"/>
</dbReference>
<dbReference type="Proteomes" id="UP000539146">
    <property type="component" value="Unassembled WGS sequence"/>
</dbReference>
<feature type="domain" description="Ketoreductase" evidence="3">
    <location>
        <begin position="21"/>
        <end position="209"/>
    </location>
</feature>
<dbReference type="AlphaFoldDB" id="A0A850DPR1"/>
<gene>
    <name evidence="4" type="ORF">HP467_02120</name>
</gene>
<dbReference type="InterPro" id="IPR057326">
    <property type="entry name" value="KR_dom"/>
</dbReference>
<keyword evidence="2" id="KW-0560">Oxidoreductase</keyword>